<evidence type="ECO:0000256" key="1">
    <source>
        <dbReference type="ARBA" id="ARBA00022801"/>
    </source>
</evidence>
<evidence type="ECO:0000313" key="4">
    <source>
        <dbReference type="Proteomes" id="UP000773614"/>
    </source>
</evidence>
<comment type="caution">
    <text evidence="3">The sequence shown here is derived from an EMBL/GenBank/DDBJ whole genome shotgun (WGS) entry which is preliminary data.</text>
</comment>
<proteinExistence type="predicted"/>
<dbReference type="OrthoDB" id="3647650at2"/>
<evidence type="ECO:0000259" key="2">
    <source>
        <dbReference type="Pfam" id="PF00326"/>
    </source>
</evidence>
<organism evidence="3 4">
    <name type="scientific">Propylenella binzhouense</name>
    <dbReference type="NCBI Taxonomy" id="2555902"/>
    <lineage>
        <taxon>Bacteria</taxon>
        <taxon>Pseudomonadati</taxon>
        <taxon>Pseudomonadota</taxon>
        <taxon>Alphaproteobacteria</taxon>
        <taxon>Hyphomicrobiales</taxon>
        <taxon>Propylenellaceae</taxon>
        <taxon>Propylenella</taxon>
    </lineage>
</organism>
<dbReference type="GO" id="GO:0052689">
    <property type="term" value="F:carboxylic ester hydrolase activity"/>
    <property type="evidence" value="ECO:0007669"/>
    <property type="project" value="UniProtKB-ARBA"/>
</dbReference>
<dbReference type="Gene3D" id="3.40.50.1820">
    <property type="entry name" value="alpha/beta hydrolase"/>
    <property type="match status" value="1"/>
</dbReference>
<keyword evidence="4" id="KW-1185">Reference proteome</keyword>
<name>A0A964T6G6_9HYPH</name>
<evidence type="ECO:0000313" key="3">
    <source>
        <dbReference type="EMBL" id="MYZ49421.1"/>
    </source>
</evidence>
<dbReference type="PANTHER" id="PTHR22946:SF9">
    <property type="entry name" value="POLYKETIDE TRANSFERASE AF380"/>
    <property type="match status" value="1"/>
</dbReference>
<dbReference type="Proteomes" id="UP000773614">
    <property type="component" value="Unassembled WGS sequence"/>
</dbReference>
<keyword evidence="1" id="KW-0378">Hydrolase</keyword>
<dbReference type="InterPro" id="IPR029058">
    <property type="entry name" value="AB_hydrolase_fold"/>
</dbReference>
<dbReference type="EMBL" id="SPKJ01000073">
    <property type="protein sequence ID" value="MYZ49421.1"/>
    <property type="molecule type" value="Genomic_DNA"/>
</dbReference>
<dbReference type="InterPro" id="IPR001375">
    <property type="entry name" value="Peptidase_S9_cat"/>
</dbReference>
<dbReference type="GO" id="GO:0008236">
    <property type="term" value="F:serine-type peptidase activity"/>
    <property type="evidence" value="ECO:0007669"/>
    <property type="project" value="InterPro"/>
</dbReference>
<sequence>MNVQTQPIPAEEPLPGVPAGLSFVEPVRGSDIPVHITLVEAIDGMYVPIGLRLPKGEGPFPLVLFASGNGGGGIELLRWFTQNRSWAQEEFLKAGYAVAWMRYRAEVDYAYDKLGKLVEDRRQGRQLLSRGPLEYEDVISVVEFAKGLPFIDADRIGYMGSSHGGEMALKIASEYSGIHAMIASEPAAHEFLRLRPDETAGINPETGLLNVERMLMREAEKVRPRITEETARARMSTIDTPILVQGRDRDELQGIFRVCYEMLAELGKDAEWATYDHDLHGYVYPAREPDGEYAPDALARRAVADSIAFFNRKLGRTGAP</sequence>
<gene>
    <name evidence="3" type="ORF">E4O86_17060</name>
</gene>
<dbReference type="AlphaFoldDB" id="A0A964T6G6"/>
<dbReference type="Pfam" id="PF00326">
    <property type="entry name" value="Peptidase_S9"/>
    <property type="match status" value="1"/>
</dbReference>
<protein>
    <recommendedName>
        <fullName evidence="2">Peptidase S9 prolyl oligopeptidase catalytic domain-containing protein</fullName>
    </recommendedName>
</protein>
<feature type="domain" description="Peptidase S9 prolyl oligopeptidase catalytic" evidence="2">
    <location>
        <begin position="133"/>
        <end position="204"/>
    </location>
</feature>
<reference evidence="3" key="1">
    <citation type="submission" date="2019-03" db="EMBL/GenBank/DDBJ databases">
        <title>Afifella sp. nov., isolated from activated sludge.</title>
        <authorList>
            <person name="Li Q."/>
            <person name="Liu Y."/>
        </authorList>
    </citation>
    <scope>NUCLEOTIDE SEQUENCE</scope>
    <source>
        <strain evidence="3">L72</strain>
    </source>
</reference>
<dbReference type="PANTHER" id="PTHR22946">
    <property type="entry name" value="DIENELACTONE HYDROLASE DOMAIN-CONTAINING PROTEIN-RELATED"/>
    <property type="match status" value="1"/>
</dbReference>
<dbReference type="SUPFAM" id="SSF53474">
    <property type="entry name" value="alpha/beta-Hydrolases"/>
    <property type="match status" value="1"/>
</dbReference>
<dbReference type="RefSeq" id="WP_161141761.1">
    <property type="nucleotide sequence ID" value="NZ_SPKJ01000073.1"/>
</dbReference>
<dbReference type="GO" id="GO:0006508">
    <property type="term" value="P:proteolysis"/>
    <property type="evidence" value="ECO:0007669"/>
    <property type="project" value="InterPro"/>
</dbReference>
<dbReference type="InterPro" id="IPR050261">
    <property type="entry name" value="FrsA_esterase"/>
</dbReference>
<accession>A0A964T6G6</accession>